<evidence type="ECO:0000256" key="1">
    <source>
        <dbReference type="SAM" id="MobiDB-lite"/>
    </source>
</evidence>
<feature type="compositionally biased region" description="Basic residues" evidence="1">
    <location>
        <begin position="136"/>
        <end position="148"/>
    </location>
</feature>
<dbReference type="Proteomes" id="UP000272729">
    <property type="component" value="Unassembled WGS sequence"/>
</dbReference>
<organism evidence="2 3">
    <name type="scientific">Saccharothrix variisporea</name>
    <dbReference type="NCBI Taxonomy" id="543527"/>
    <lineage>
        <taxon>Bacteria</taxon>
        <taxon>Bacillati</taxon>
        <taxon>Actinomycetota</taxon>
        <taxon>Actinomycetes</taxon>
        <taxon>Pseudonocardiales</taxon>
        <taxon>Pseudonocardiaceae</taxon>
        <taxon>Saccharothrix</taxon>
    </lineage>
</organism>
<gene>
    <name evidence="2" type="ORF">DFJ66_1185</name>
</gene>
<feature type="region of interest" description="Disordered" evidence="1">
    <location>
        <begin position="1"/>
        <end position="233"/>
    </location>
</feature>
<proteinExistence type="predicted"/>
<feature type="compositionally biased region" description="Polar residues" evidence="1">
    <location>
        <begin position="16"/>
        <end position="25"/>
    </location>
</feature>
<feature type="compositionally biased region" description="Basic residues" evidence="1">
    <location>
        <begin position="176"/>
        <end position="188"/>
    </location>
</feature>
<feature type="compositionally biased region" description="Basic residues" evidence="1">
    <location>
        <begin position="36"/>
        <end position="51"/>
    </location>
</feature>
<protein>
    <submittedName>
        <fullName evidence="2">Uncharacterized protein</fullName>
    </submittedName>
</protein>
<sequence>MAALSTTPSLHPLALRNSSYRQPSPTRLRPLTQLHPIRRHARSATKRRLARPVKQGTRGPRPTHPYHHPPSHPPPTLTTPGRPARSSTHHPAPTTRPPRPAAARRSPPPPPTAHRRRPPAAARPRPGARWYPTPRGRPRAAARQRRRPTAPPPGRAPMPHRRRPNRRLRPEPHAATRPRRPRPRRRRTACCSPNLSRLGPAAAGARHRPTAVPSPTRGSCPAAPSLGAARSGRGRGCLARLGRRRLVRHSRVVARPGLAVRLWRRGGGPVVVRRPATGIPLPASERVIVSSGVAAKGCGGAVGLRGWWWGRGLVWTVVGVRGQGWGWGVVVWQEWMKACWAGVVGVDFGHATQTWLGLTSGTSRYVIPGRA</sequence>
<keyword evidence="3" id="KW-1185">Reference proteome</keyword>
<comment type="caution">
    <text evidence="2">The sequence shown here is derived from an EMBL/GenBank/DDBJ whole genome shotgun (WGS) entry which is preliminary data.</text>
</comment>
<reference evidence="2 3" key="1">
    <citation type="submission" date="2018-10" db="EMBL/GenBank/DDBJ databases">
        <title>Sequencing the genomes of 1000 actinobacteria strains.</title>
        <authorList>
            <person name="Klenk H.-P."/>
        </authorList>
    </citation>
    <scope>NUCLEOTIDE SEQUENCE [LARGE SCALE GENOMIC DNA]</scope>
    <source>
        <strain evidence="2 3">DSM 43911</strain>
    </source>
</reference>
<evidence type="ECO:0000313" key="2">
    <source>
        <dbReference type="EMBL" id="RKT68004.1"/>
    </source>
</evidence>
<name>A0A495X4H0_9PSEU</name>
<accession>A0A495X4H0</accession>
<feature type="compositionally biased region" description="Pro residues" evidence="1">
    <location>
        <begin position="94"/>
        <end position="112"/>
    </location>
</feature>
<evidence type="ECO:0000313" key="3">
    <source>
        <dbReference type="Proteomes" id="UP000272729"/>
    </source>
</evidence>
<dbReference type="EMBL" id="RBXR01000001">
    <property type="protein sequence ID" value="RKT68004.1"/>
    <property type="molecule type" value="Genomic_DNA"/>
</dbReference>
<feature type="compositionally biased region" description="Basic residues" evidence="1">
    <location>
        <begin position="158"/>
        <end position="167"/>
    </location>
</feature>
<dbReference type="AlphaFoldDB" id="A0A495X4H0"/>